<protein>
    <recommendedName>
        <fullName evidence="3">C2H2-type domain-containing protein</fullName>
    </recommendedName>
</protein>
<evidence type="ECO:0000313" key="2">
    <source>
        <dbReference type="Proteomes" id="UP000762676"/>
    </source>
</evidence>
<dbReference type="Proteomes" id="UP000762676">
    <property type="component" value="Unassembled WGS sequence"/>
</dbReference>
<sequence>MRRTTFSTLSRAKSSIKVIYSLPFDTSWLEHGVGEVFIKTSVCGSLYFSNALYSWMAYCVKAGLFATAWSMVSEYRSSHLGVCDNVIRCILSRVERREHEAGHAAHVWLRCHGGYERYGCYGCSHGRTGTHGRTHGRTDWNNVRAASPGRFRKYDARCSACARNERLWSRAELHAD</sequence>
<organism evidence="1 2">
    <name type="scientific">Elysia marginata</name>
    <dbReference type="NCBI Taxonomy" id="1093978"/>
    <lineage>
        <taxon>Eukaryota</taxon>
        <taxon>Metazoa</taxon>
        <taxon>Spiralia</taxon>
        <taxon>Lophotrochozoa</taxon>
        <taxon>Mollusca</taxon>
        <taxon>Gastropoda</taxon>
        <taxon>Heterobranchia</taxon>
        <taxon>Euthyneura</taxon>
        <taxon>Panpulmonata</taxon>
        <taxon>Sacoglossa</taxon>
        <taxon>Placobranchoidea</taxon>
        <taxon>Plakobranchidae</taxon>
        <taxon>Elysia</taxon>
    </lineage>
</organism>
<keyword evidence="2" id="KW-1185">Reference proteome</keyword>
<gene>
    <name evidence="1" type="ORF">ElyMa_002041400</name>
</gene>
<name>A0AAV4F8T5_9GAST</name>
<reference evidence="1 2" key="1">
    <citation type="journal article" date="2021" name="Elife">
        <title>Chloroplast acquisition without the gene transfer in kleptoplastic sea slugs, Plakobranchus ocellatus.</title>
        <authorList>
            <person name="Maeda T."/>
            <person name="Takahashi S."/>
            <person name="Yoshida T."/>
            <person name="Shimamura S."/>
            <person name="Takaki Y."/>
            <person name="Nagai Y."/>
            <person name="Toyoda A."/>
            <person name="Suzuki Y."/>
            <person name="Arimoto A."/>
            <person name="Ishii H."/>
            <person name="Satoh N."/>
            <person name="Nishiyama T."/>
            <person name="Hasebe M."/>
            <person name="Maruyama T."/>
            <person name="Minagawa J."/>
            <person name="Obokata J."/>
            <person name="Shigenobu S."/>
        </authorList>
    </citation>
    <scope>NUCLEOTIDE SEQUENCE [LARGE SCALE GENOMIC DNA]</scope>
</reference>
<comment type="caution">
    <text evidence="1">The sequence shown here is derived from an EMBL/GenBank/DDBJ whole genome shotgun (WGS) entry which is preliminary data.</text>
</comment>
<evidence type="ECO:0008006" key="3">
    <source>
        <dbReference type="Google" id="ProtNLM"/>
    </source>
</evidence>
<accession>A0AAV4F8T5</accession>
<dbReference type="EMBL" id="BMAT01004146">
    <property type="protein sequence ID" value="GFR69123.1"/>
    <property type="molecule type" value="Genomic_DNA"/>
</dbReference>
<dbReference type="AlphaFoldDB" id="A0AAV4F8T5"/>
<evidence type="ECO:0000313" key="1">
    <source>
        <dbReference type="EMBL" id="GFR69123.1"/>
    </source>
</evidence>
<proteinExistence type="predicted"/>